<feature type="domain" description="FPL" evidence="2">
    <location>
        <begin position="42"/>
        <end position="192"/>
    </location>
</feature>
<comment type="caution">
    <text evidence="3">The sequence shown here is derived from an EMBL/GenBank/DDBJ whole genome shotgun (WGS) entry which is preliminary data.</text>
</comment>
<protein>
    <submittedName>
        <fullName evidence="3">Protein CLEC16A like</fullName>
    </submittedName>
</protein>
<evidence type="ECO:0000259" key="2">
    <source>
        <dbReference type="Pfam" id="PF09758"/>
    </source>
</evidence>
<evidence type="ECO:0000313" key="3">
    <source>
        <dbReference type="EMBL" id="PSS24406.1"/>
    </source>
</evidence>
<dbReference type="STRING" id="1590841.A0A2R6RA34"/>
<proteinExistence type="predicted"/>
<dbReference type="Pfam" id="PF09758">
    <property type="entry name" value="FPL"/>
    <property type="match status" value="1"/>
</dbReference>
<dbReference type="GO" id="GO:0006914">
    <property type="term" value="P:autophagy"/>
    <property type="evidence" value="ECO:0007669"/>
    <property type="project" value="UniProtKB-KW"/>
</dbReference>
<reference evidence="4" key="2">
    <citation type="journal article" date="2018" name="BMC Genomics">
        <title>A manually annotated Actinidia chinensis var. chinensis (kiwifruit) genome highlights the challenges associated with draft genomes and gene prediction in plants.</title>
        <authorList>
            <person name="Pilkington S.M."/>
            <person name="Crowhurst R."/>
            <person name="Hilario E."/>
            <person name="Nardozza S."/>
            <person name="Fraser L."/>
            <person name="Peng Y."/>
            <person name="Gunaseelan K."/>
            <person name="Simpson R."/>
            <person name="Tahir J."/>
            <person name="Deroles S.C."/>
            <person name="Templeton K."/>
            <person name="Luo Z."/>
            <person name="Davy M."/>
            <person name="Cheng C."/>
            <person name="McNeilage M."/>
            <person name="Scaglione D."/>
            <person name="Liu Y."/>
            <person name="Zhang Q."/>
            <person name="Datson P."/>
            <person name="De Silva N."/>
            <person name="Gardiner S.E."/>
            <person name="Bassett H."/>
            <person name="Chagne D."/>
            <person name="McCallum J."/>
            <person name="Dzierzon H."/>
            <person name="Deng C."/>
            <person name="Wang Y.Y."/>
            <person name="Barron L."/>
            <person name="Manako K."/>
            <person name="Bowen J."/>
            <person name="Foster T.M."/>
            <person name="Erridge Z.A."/>
            <person name="Tiffin H."/>
            <person name="Waite C.N."/>
            <person name="Davies K.M."/>
            <person name="Grierson E.P."/>
            <person name="Laing W.A."/>
            <person name="Kirk R."/>
            <person name="Chen X."/>
            <person name="Wood M."/>
            <person name="Montefiori M."/>
            <person name="Brummell D.A."/>
            <person name="Schwinn K.E."/>
            <person name="Catanach A."/>
            <person name="Fullerton C."/>
            <person name="Li D."/>
            <person name="Meiyalaghan S."/>
            <person name="Nieuwenhuizen N."/>
            <person name="Read N."/>
            <person name="Prakash R."/>
            <person name="Hunter D."/>
            <person name="Zhang H."/>
            <person name="McKenzie M."/>
            <person name="Knabel M."/>
            <person name="Harris A."/>
            <person name="Allan A.C."/>
            <person name="Gleave A."/>
            <person name="Chen A."/>
            <person name="Janssen B.J."/>
            <person name="Plunkett B."/>
            <person name="Ampomah-Dwamena C."/>
            <person name="Voogd C."/>
            <person name="Leif D."/>
            <person name="Lafferty D."/>
            <person name="Souleyre E.J.F."/>
            <person name="Varkonyi-Gasic E."/>
            <person name="Gambi F."/>
            <person name="Hanley J."/>
            <person name="Yao J.L."/>
            <person name="Cheung J."/>
            <person name="David K.M."/>
            <person name="Warren B."/>
            <person name="Marsh K."/>
            <person name="Snowden K.C."/>
            <person name="Lin-Wang K."/>
            <person name="Brian L."/>
            <person name="Martinez-Sanchez M."/>
            <person name="Wang M."/>
            <person name="Ileperuma N."/>
            <person name="Macnee N."/>
            <person name="Campin R."/>
            <person name="McAtee P."/>
            <person name="Drummond R.S.M."/>
            <person name="Espley R.V."/>
            <person name="Ireland H.S."/>
            <person name="Wu R."/>
            <person name="Atkinson R.G."/>
            <person name="Karunairetnam S."/>
            <person name="Bulley S."/>
            <person name="Chunkath S."/>
            <person name="Hanley Z."/>
            <person name="Storey R."/>
            <person name="Thrimawithana A.H."/>
            <person name="Thomson S."/>
            <person name="David C."/>
            <person name="Testolin R."/>
            <person name="Huang H."/>
            <person name="Hellens R.P."/>
            <person name="Schaffer R.J."/>
        </authorList>
    </citation>
    <scope>NUCLEOTIDE SEQUENCE [LARGE SCALE GENOMIC DNA]</scope>
    <source>
        <strain evidence="4">cv. Red5</strain>
    </source>
</reference>
<name>A0A2R6RA34_ACTCC</name>
<dbReference type="GO" id="GO:0007034">
    <property type="term" value="P:vacuolar transport"/>
    <property type="evidence" value="ECO:0007669"/>
    <property type="project" value="TreeGrafter"/>
</dbReference>
<dbReference type="PANTHER" id="PTHR21481:SF0">
    <property type="entry name" value="PROTEIN CLEC16A"/>
    <property type="match status" value="1"/>
</dbReference>
<dbReference type="AlphaFoldDB" id="A0A2R6RA34"/>
<keyword evidence="1" id="KW-0072">Autophagy</keyword>
<organism evidence="3 4">
    <name type="scientific">Actinidia chinensis var. chinensis</name>
    <name type="common">Chinese soft-hair kiwi</name>
    <dbReference type="NCBI Taxonomy" id="1590841"/>
    <lineage>
        <taxon>Eukaryota</taxon>
        <taxon>Viridiplantae</taxon>
        <taxon>Streptophyta</taxon>
        <taxon>Embryophyta</taxon>
        <taxon>Tracheophyta</taxon>
        <taxon>Spermatophyta</taxon>
        <taxon>Magnoliopsida</taxon>
        <taxon>eudicotyledons</taxon>
        <taxon>Gunneridae</taxon>
        <taxon>Pentapetalae</taxon>
        <taxon>asterids</taxon>
        <taxon>Ericales</taxon>
        <taxon>Actinidiaceae</taxon>
        <taxon>Actinidia</taxon>
    </lineage>
</organism>
<dbReference type="PANTHER" id="PTHR21481">
    <property type="entry name" value="PROTEIN CLEC16A"/>
    <property type="match status" value="1"/>
</dbReference>
<evidence type="ECO:0000256" key="1">
    <source>
        <dbReference type="ARBA" id="ARBA00023006"/>
    </source>
</evidence>
<dbReference type="InterPro" id="IPR039272">
    <property type="entry name" value="CLEC16A/TT9"/>
</dbReference>
<reference evidence="3 4" key="1">
    <citation type="submission" date="2017-07" db="EMBL/GenBank/DDBJ databases">
        <title>An improved, manually edited Actinidia chinensis var. chinensis (kiwifruit) genome highlights the challenges associated with draft genomes and gene prediction in plants.</title>
        <authorList>
            <person name="Pilkington S."/>
            <person name="Crowhurst R."/>
            <person name="Hilario E."/>
            <person name="Nardozza S."/>
            <person name="Fraser L."/>
            <person name="Peng Y."/>
            <person name="Gunaseelan K."/>
            <person name="Simpson R."/>
            <person name="Tahir J."/>
            <person name="Deroles S."/>
            <person name="Templeton K."/>
            <person name="Luo Z."/>
            <person name="Davy M."/>
            <person name="Cheng C."/>
            <person name="Mcneilage M."/>
            <person name="Scaglione D."/>
            <person name="Liu Y."/>
            <person name="Zhang Q."/>
            <person name="Datson P."/>
            <person name="De Silva N."/>
            <person name="Gardiner S."/>
            <person name="Bassett H."/>
            <person name="Chagne D."/>
            <person name="Mccallum J."/>
            <person name="Dzierzon H."/>
            <person name="Deng C."/>
            <person name="Wang Y.-Y."/>
            <person name="Barron N."/>
            <person name="Manako K."/>
            <person name="Bowen J."/>
            <person name="Foster T."/>
            <person name="Erridge Z."/>
            <person name="Tiffin H."/>
            <person name="Waite C."/>
            <person name="Davies K."/>
            <person name="Grierson E."/>
            <person name="Laing W."/>
            <person name="Kirk R."/>
            <person name="Chen X."/>
            <person name="Wood M."/>
            <person name="Montefiori M."/>
            <person name="Brummell D."/>
            <person name="Schwinn K."/>
            <person name="Catanach A."/>
            <person name="Fullerton C."/>
            <person name="Li D."/>
            <person name="Meiyalaghan S."/>
            <person name="Nieuwenhuizen N."/>
            <person name="Read N."/>
            <person name="Prakash R."/>
            <person name="Hunter D."/>
            <person name="Zhang H."/>
            <person name="Mckenzie M."/>
            <person name="Knabel M."/>
            <person name="Harris A."/>
            <person name="Allan A."/>
            <person name="Chen A."/>
            <person name="Janssen B."/>
            <person name="Plunkett B."/>
            <person name="Dwamena C."/>
            <person name="Voogd C."/>
            <person name="Leif D."/>
            <person name="Lafferty D."/>
            <person name="Souleyre E."/>
            <person name="Varkonyi-Gasic E."/>
            <person name="Gambi F."/>
            <person name="Hanley J."/>
            <person name="Yao J.-L."/>
            <person name="Cheung J."/>
            <person name="David K."/>
            <person name="Warren B."/>
            <person name="Marsh K."/>
            <person name="Snowden K."/>
            <person name="Lin-Wang K."/>
            <person name="Brian L."/>
            <person name="Martinez-Sanchez M."/>
            <person name="Wang M."/>
            <person name="Ileperuma N."/>
            <person name="Macnee N."/>
            <person name="Campin R."/>
            <person name="Mcatee P."/>
            <person name="Drummond R."/>
            <person name="Espley R."/>
            <person name="Ireland H."/>
            <person name="Wu R."/>
            <person name="Atkinson R."/>
            <person name="Karunairetnam S."/>
            <person name="Bulley S."/>
            <person name="Chunkath S."/>
            <person name="Hanley Z."/>
            <person name="Storey R."/>
            <person name="Thrimawithana A."/>
            <person name="Thomson S."/>
            <person name="David C."/>
            <person name="Testolin R."/>
        </authorList>
    </citation>
    <scope>NUCLEOTIDE SEQUENCE [LARGE SCALE GENOMIC DNA]</scope>
    <source>
        <strain evidence="4">cv. Red5</strain>
        <tissue evidence="3">Young leaf</tissue>
    </source>
</reference>
<dbReference type="InterPro" id="IPR019155">
    <property type="entry name" value="CLEC16A/TT9_N"/>
</dbReference>
<dbReference type="Proteomes" id="UP000241394">
    <property type="component" value="Chromosome LG8"/>
</dbReference>
<keyword evidence="4" id="KW-1185">Reference proteome</keyword>
<sequence length="801" mass="90260">MWRTLWRSIDRFSIQHFKYIINELRMIKVVDKVNKELVVDLLQSIVEIVTYGDRHDPAIFECFMEYQVLGEFVRTLKISRNSRIEAPLLQYLSIMIQNMDTDHAIYYCLSNDYINSVITHQYEFDGGDLASYYVSFLRVVSSKLNRDTLCLLVKVHEDAVVSFPLYSEALKFAYHGEKMIQTAVRALTLNIYNVSDDMVYQFITTPPVSQYFSDLVLSIRKQCTHLDALVDATDVSCPLKRTRELLVETDKIVDDLYYLEDILSVEDSCLGKMVTQNLVSLLVFPMLLPLLQLGQSNGTDISAVTSLFVLSRLLQVVQGENMVNFVATTILYADAFSTVKDATEGITNGGNTQEGSSLFNPLNEMVCPETKGAENFKMNYLLGHLSEHLSCDSYIASFPCDDTLKERGGIYPFIFSDKQSLMLASLMLLLVLAESKDLDYRLAGLIGFRQTKTRMQKTNDSSPSQVFDGGFFVRHLPQILHALLKVLASEPPLSVQIQWHTGWLLRKLLIFQEKKPCSHDVHLFNMSYQQSCKSLRKELKGCWFDYIPDTLRNEWAKCKSVLEESSQSKDPSFVLELSCHQPTCGNTASALAWQSMVDAVKVFVLHLHLKAFIFNGDPYENPLTNLKSSSLAISGRKYVSDLSSASFGSETSLGSGIPCKISFSKVGARDIYMIPIATGISGKLLLLEKHPLHSKRGVVIAIAPLAGLNPKIDVNHPTWLHLQIREFGPSFDESKTRSHGQNTSSDEECGRWTIGFPDAKACDAARLLVLDEINKQRYSVEGLLAPLLQDRSENSTNCQEE</sequence>
<dbReference type="GO" id="GO:0016197">
    <property type="term" value="P:endosomal transport"/>
    <property type="evidence" value="ECO:0007669"/>
    <property type="project" value="TreeGrafter"/>
</dbReference>
<dbReference type="InParanoid" id="A0A2R6RA34"/>
<evidence type="ECO:0000313" key="4">
    <source>
        <dbReference type="Proteomes" id="UP000241394"/>
    </source>
</evidence>
<dbReference type="GO" id="GO:0005770">
    <property type="term" value="C:late endosome"/>
    <property type="evidence" value="ECO:0007669"/>
    <property type="project" value="TreeGrafter"/>
</dbReference>
<gene>
    <name evidence="3" type="ORF">CEY00_Acc16958</name>
</gene>
<dbReference type="OrthoDB" id="294052at2759"/>
<dbReference type="GO" id="GO:0005794">
    <property type="term" value="C:Golgi apparatus"/>
    <property type="evidence" value="ECO:0007669"/>
    <property type="project" value="TreeGrafter"/>
</dbReference>
<dbReference type="EMBL" id="NKQK01000008">
    <property type="protein sequence ID" value="PSS24406.1"/>
    <property type="molecule type" value="Genomic_DNA"/>
</dbReference>
<accession>A0A2R6RA34</accession>
<dbReference type="Gramene" id="PSS24406">
    <property type="protein sequence ID" value="PSS24406"/>
    <property type="gene ID" value="CEY00_Acc16958"/>
</dbReference>
<dbReference type="GO" id="GO:1901096">
    <property type="term" value="P:regulation of autophagosome maturation"/>
    <property type="evidence" value="ECO:0007669"/>
    <property type="project" value="TreeGrafter"/>
</dbReference>
<dbReference type="OMA" id="IQWHTGW"/>